<name>A0ABS5B0C4_9STRE</name>
<evidence type="ECO:0000313" key="2">
    <source>
        <dbReference type="EMBL" id="MBP2622275.1"/>
    </source>
</evidence>
<evidence type="ECO:0000313" key="3">
    <source>
        <dbReference type="Proteomes" id="UP001519349"/>
    </source>
</evidence>
<keyword evidence="1" id="KW-1277">Toxin-antitoxin system</keyword>
<comment type="caution">
    <text evidence="2">The sequence shown here is derived from an EMBL/GenBank/DDBJ whole genome shotgun (WGS) entry which is preliminary data.</text>
</comment>
<dbReference type="RefSeq" id="WP_209552151.1">
    <property type="nucleotide sequence ID" value="NZ_QFAY01000044.1"/>
</dbReference>
<accession>A0ABS5B0C4</accession>
<organism evidence="2 3">
    <name type="scientific">Streptococcus panodentis</name>
    <dbReference type="NCBI Taxonomy" id="1581472"/>
    <lineage>
        <taxon>Bacteria</taxon>
        <taxon>Bacillati</taxon>
        <taxon>Bacillota</taxon>
        <taxon>Bacilli</taxon>
        <taxon>Lactobacillales</taxon>
        <taxon>Streptococcaceae</taxon>
        <taxon>Streptococcus</taxon>
    </lineage>
</organism>
<reference evidence="2 3" key="1">
    <citation type="submission" date="2018-05" db="EMBL/GenBank/DDBJ databases">
        <title>Draft genome sequence of Streptococcus panodentis CCUG 70867T.</title>
        <authorList>
            <person name="Salva-Serra F."/>
            <person name="Mendez V."/>
            <person name="Jaen-Luchoro D."/>
            <person name="Gonzales-Siles L."/>
            <person name="Karlsson R."/>
            <person name="Engstrom-Jakobsson H."/>
            <person name="Busquets A."/>
            <person name="Gomila M."/>
            <person name="Pineiro-Iglesias B."/>
            <person name="Bennasar-Figueras A."/>
            <person name="Seeger M."/>
            <person name="Moore E."/>
        </authorList>
    </citation>
    <scope>NUCLEOTIDE SEQUENCE [LARGE SCALE GENOMIC DNA]</scope>
    <source>
        <strain evidence="2 3">CCUG 70867</strain>
    </source>
</reference>
<dbReference type="InterPro" id="IPR007712">
    <property type="entry name" value="RelE/ParE_toxin"/>
</dbReference>
<sequence>MTNYRVIVSAQVLRDAREAVFYKQGLGVYPENLAAFKKDLADFVKRLELSPKVGSNLSARIPQQTAIKYRVIQDYILFYEIAGQEVYVLRLLPAKSDWMQTILKEL</sequence>
<dbReference type="Pfam" id="PF05016">
    <property type="entry name" value="ParE_toxin"/>
    <property type="match status" value="1"/>
</dbReference>
<protein>
    <submittedName>
        <fullName evidence="2">Type II toxin-antitoxin system RelE/ParE family toxin</fullName>
    </submittedName>
</protein>
<dbReference type="Gene3D" id="3.30.2310.20">
    <property type="entry name" value="RelE-like"/>
    <property type="match status" value="1"/>
</dbReference>
<keyword evidence="3" id="KW-1185">Reference proteome</keyword>
<dbReference type="Proteomes" id="UP001519349">
    <property type="component" value="Unassembled WGS sequence"/>
</dbReference>
<dbReference type="InterPro" id="IPR035093">
    <property type="entry name" value="RelE/ParE_toxin_dom_sf"/>
</dbReference>
<gene>
    <name evidence="2" type="ORF">DHL47_13345</name>
</gene>
<evidence type="ECO:0000256" key="1">
    <source>
        <dbReference type="ARBA" id="ARBA00022649"/>
    </source>
</evidence>
<proteinExistence type="predicted"/>
<dbReference type="EMBL" id="QFAY01000044">
    <property type="protein sequence ID" value="MBP2622275.1"/>
    <property type="molecule type" value="Genomic_DNA"/>
</dbReference>